<sequence>MEPKYPEGETPIASLDSETRQQMEHTSNSLSSEREVHLSTSQHTNNGSEDSYSPKEYITSNDQSHSTHSVDQPLAHMSSVMENGKVDDGSDNLQDIIMKMGRQIVTNQQISLIGDDIKNSFSVYGCEVDIISSQAGTSTTPRPGSNKVKISPVVNFDWGHKHYVGKLVAVHRDGTYMAYVTKGKSGGMVRVLNKKTEDRAGLRGFTGRVIDIAFAHLSAVLLASVDEVGNLFIHDILEGSDGKINIEVVLQVNRPENTALSDSHRVIWCPYIPDEDETSGTTVNTTADSSVAEDISKLLVLTHDKVAEMWNIDMVTREHGTGQVQVEEVTNGYLPIKSHTAPIVDASFSPDGTALATASLDGKVKFFQVYMHEKGPPRCLHEWKPHDGQPLASLFFLDDHKHPNPQVQFWKFAVTGANNNREIKIWSCESWICLQTIRILPSPDVLNLQVDPCLKAEMDLASQFLILSDINGKVLYVMQLFTDDSNSRAHVSSISEFLLTQPCLSFAVVDASYRKFPQDFNELESVADLTTGEVGDEDDDEELDQQVGASNVGILVKMYSVHTRVLQELQIRYKAESSVPQIAPGSLPSFSQDETALIDHLSDISMNTTTDSYHLTDHSTSSPRHLPPSQLSEPASGQDTLITLASQNTVTDKMSDVSSLTSYTSPSESARQAAAHADVLLSDMLKDTYRDMSSTPGSSTGTNILDALKDTGQQRPLLMTPDAFLSSHRRDTATVEDSVRSSGSSSFTQVTAMDDDQLRTPRAPASHSHPSPGSSITLTPASSHDLSALGSPHTQGTPTSLPLPPPTPGEDAALSAERLPSGDAIMSQGPRSPESKFHMPSQANSQEFYTSSPASQKTKDFRPPVRSDSEAQETSSETMDELFHNRVSKPRQILHSTGSSSSTSLEVLEILEGVRKHGQDVTNEEEDADDAMPRQDIGQHSNPDGQNEQSENEMAFIENGSGLGTLDNEEHDGDSEEDEDRSVKYDERIWPKPPDPVQVEAHRMASEAIVRAANMTSGEEDPDVVIEEVQGEQQDDVAVEEEKEEIIEEIHHQEDGGKIIMHTHDRPLPSSTDVPLEPSRPLAIELPSLKELKESVQQMVHLLQTQQQEIEQLRSEVKIQRETTDTVSSLQSHIANLESALTSRLAGALDQHSQSESQRLQQVLGERETQERLKHDQMVNTLSQTLNKVLSSKLERCVQEEMRKSVLPAVTKLLDPIKNQLHNDLAQKLTATDAVIKEHIGKLVRSKHVIEAIGGAAGNAIQGPIQAACRDVLIPSFDRGCQSICHQINETFHRGTQEYIQQLESHMEQTRHSQEESRDPVIHQLQAMVDVFKRQEEVHEPVYKQLSQITESLQSCSSMMQNSNSCIETTIKQSVSGLKDSLTEQINRIIDDKVVRLLHEQQVTINDQLTTVIRSQAPTPVPSTRNPHQIQTEVLMLLKQGQLNSAFQQALSASDLKLVMFVCESVDPVKVFNQTPCPLQQPVLLSLIQQLSADIGQNLEIKHKYLEEAVMNLDMSDPVTREHLPAVVGQLCQKLSDFIQKYPQNSLDEDEDYLAAVIVSGSCHGPLLPTN</sequence>
<name>A0AAD9K8J6_9ANNE</name>
<dbReference type="InterPro" id="IPR044938">
    <property type="entry name" value="EDC4_C_sf"/>
</dbReference>
<proteinExistence type="inferred from homology"/>
<dbReference type="Gene3D" id="6.10.140.270">
    <property type="match status" value="1"/>
</dbReference>
<dbReference type="GO" id="GO:0031087">
    <property type="term" value="P:deadenylation-independent decapping of nuclear-transcribed mRNA"/>
    <property type="evidence" value="ECO:0007669"/>
    <property type="project" value="InterPro"/>
</dbReference>
<dbReference type="InterPro" id="IPR049404">
    <property type="entry name" value="EDC4_C"/>
</dbReference>
<evidence type="ECO:0000256" key="1">
    <source>
        <dbReference type="ARBA" id="ARBA00004201"/>
    </source>
</evidence>
<dbReference type="SUPFAM" id="SSF50978">
    <property type="entry name" value="WD40 repeat-like"/>
    <property type="match status" value="1"/>
</dbReference>
<evidence type="ECO:0008006" key="14">
    <source>
        <dbReference type="Google" id="ProtNLM"/>
    </source>
</evidence>
<dbReference type="Gene3D" id="1.10.220.100">
    <property type="entry name" value="conserved c-terminal region of ge- 1"/>
    <property type="match status" value="1"/>
</dbReference>
<dbReference type="PROSITE" id="PS50294">
    <property type="entry name" value="WD_REPEATS_REGION"/>
    <property type="match status" value="1"/>
</dbReference>
<dbReference type="InterPro" id="IPR045152">
    <property type="entry name" value="EDC4-like"/>
</dbReference>
<feature type="region of interest" description="Disordered" evidence="9">
    <location>
        <begin position="886"/>
        <end position="905"/>
    </location>
</feature>
<dbReference type="PROSITE" id="PS50082">
    <property type="entry name" value="WD_REPEATS_2"/>
    <property type="match status" value="1"/>
</dbReference>
<evidence type="ECO:0000256" key="4">
    <source>
        <dbReference type="ARBA" id="ARBA00022574"/>
    </source>
</evidence>
<comment type="similarity">
    <text evidence="2">Belongs to the WD repeat EDC4 family.</text>
</comment>
<dbReference type="GO" id="GO:0000932">
    <property type="term" value="C:P-body"/>
    <property type="evidence" value="ECO:0007669"/>
    <property type="project" value="UniProtKB-SubCell"/>
</dbReference>
<keyword evidence="3" id="KW-0963">Cytoplasm</keyword>
<dbReference type="SMART" id="SM00320">
    <property type="entry name" value="WD40"/>
    <property type="match status" value="3"/>
</dbReference>
<keyword evidence="4 7" id="KW-0853">WD repeat</keyword>
<evidence type="ECO:0000256" key="6">
    <source>
        <dbReference type="ARBA" id="ARBA00023054"/>
    </source>
</evidence>
<feature type="repeat" description="WD" evidence="7">
    <location>
        <begin position="336"/>
        <end position="369"/>
    </location>
</feature>
<protein>
    <recommendedName>
        <fullName evidence="14">Enhancer of mRNA-decapping protein 4</fullName>
    </recommendedName>
</protein>
<feature type="compositionally biased region" description="Polar residues" evidence="9">
    <location>
        <begin position="38"/>
        <end position="51"/>
    </location>
</feature>
<evidence type="ECO:0000259" key="10">
    <source>
        <dbReference type="Pfam" id="PF16529"/>
    </source>
</evidence>
<dbReference type="PANTHER" id="PTHR15598:SF5">
    <property type="entry name" value="ENHANCER OF MRNA-DECAPPING PROTEIN 4"/>
    <property type="match status" value="1"/>
</dbReference>
<evidence type="ECO:0000256" key="8">
    <source>
        <dbReference type="SAM" id="Coils"/>
    </source>
</evidence>
<feature type="region of interest" description="Disordered" evidence="9">
    <location>
        <begin position="916"/>
        <end position="996"/>
    </location>
</feature>
<feature type="domain" description="Enhancer of mRNA-decapping protein 4 WD40 repeat region" evidence="10">
    <location>
        <begin position="144"/>
        <end position="483"/>
    </location>
</feature>
<feature type="compositionally biased region" description="Basic and acidic residues" evidence="9">
    <location>
        <begin position="857"/>
        <end position="869"/>
    </location>
</feature>
<keyword evidence="13" id="KW-1185">Reference proteome</keyword>
<feature type="region of interest" description="Disordered" evidence="9">
    <location>
        <begin position="721"/>
        <end position="880"/>
    </location>
</feature>
<dbReference type="PANTHER" id="PTHR15598">
    <property type="entry name" value="ENHANCER OF MRNA-DECAPPING PROTEIN 4"/>
    <property type="match status" value="1"/>
</dbReference>
<feature type="compositionally biased region" description="Polar residues" evidence="9">
    <location>
        <begin position="776"/>
        <end position="785"/>
    </location>
</feature>
<organism evidence="12 13">
    <name type="scientific">Paralvinella palmiformis</name>
    <dbReference type="NCBI Taxonomy" id="53620"/>
    <lineage>
        <taxon>Eukaryota</taxon>
        <taxon>Metazoa</taxon>
        <taxon>Spiralia</taxon>
        <taxon>Lophotrochozoa</taxon>
        <taxon>Annelida</taxon>
        <taxon>Polychaeta</taxon>
        <taxon>Sedentaria</taxon>
        <taxon>Canalipalpata</taxon>
        <taxon>Terebellida</taxon>
        <taxon>Terebelliformia</taxon>
        <taxon>Alvinellidae</taxon>
        <taxon>Paralvinella</taxon>
    </lineage>
</organism>
<evidence type="ECO:0000256" key="2">
    <source>
        <dbReference type="ARBA" id="ARBA00009639"/>
    </source>
</evidence>
<feature type="region of interest" description="Disordered" evidence="9">
    <location>
        <begin position="1"/>
        <end position="71"/>
    </location>
</feature>
<dbReference type="Pfam" id="PF16529">
    <property type="entry name" value="Ge1_WD40"/>
    <property type="match status" value="1"/>
</dbReference>
<reference evidence="12" key="1">
    <citation type="journal article" date="2023" name="Mol. Biol. Evol.">
        <title>Third-Generation Sequencing Reveals the Adaptive Role of the Epigenome in Three Deep-Sea Polychaetes.</title>
        <authorList>
            <person name="Perez M."/>
            <person name="Aroh O."/>
            <person name="Sun Y."/>
            <person name="Lan Y."/>
            <person name="Juniper S.K."/>
            <person name="Young C.R."/>
            <person name="Angers B."/>
            <person name="Qian P.Y."/>
        </authorList>
    </citation>
    <scope>NUCLEOTIDE SEQUENCE</scope>
    <source>
        <strain evidence="12">P08H-3</strain>
    </source>
</reference>
<accession>A0AAD9K8J6</accession>
<feature type="region of interest" description="Disordered" evidence="9">
    <location>
        <begin position="609"/>
        <end position="636"/>
    </location>
</feature>
<feature type="compositionally biased region" description="Polar residues" evidence="9">
    <location>
        <begin position="58"/>
        <end position="70"/>
    </location>
</feature>
<evidence type="ECO:0000256" key="9">
    <source>
        <dbReference type="SAM" id="MobiDB-lite"/>
    </source>
</evidence>
<dbReference type="EMBL" id="JAODUP010000037">
    <property type="protein sequence ID" value="KAK2166662.1"/>
    <property type="molecule type" value="Genomic_DNA"/>
</dbReference>
<feature type="compositionally biased region" description="Low complexity" evidence="9">
    <location>
        <begin position="761"/>
        <end position="775"/>
    </location>
</feature>
<evidence type="ECO:0000256" key="7">
    <source>
        <dbReference type="PROSITE-ProRule" id="PRU00221"/>
    </source>
</evidence>
<feature type="compositionally biased region" description="Basic and acidic residues" evidence="9">
    <location>
        <begin position="981"/>
        <end position="990"/>
    </location>
</feature>
<feature type="compositionally biased region" description="Acidic residues" evidence="9">
    <location>
        <begin position="967"/>
        <end position="980"/>
    </location>
</feature>
<dbReference type="FunFam" id="1.10.220.100:FF:000001">
    <property type="entry name" value="Enhancer of mRNA-decapping protein 4"/>
    <property type="match status" value="1"/>
</dbReference>
<evidence type="ECO:0000313" key="12">
    <source>
        <dbReference type="EMBL" id="KAK2166662.1"/>
    </source>
</evidence>
<feature type="compositionally biased region" description="Polar residues" evidence="9">
    <location>
        <begin position="841"/>
        <end position="856"/>
    </location>
</feature>
<feature type="coiled-coil region" evidence="8">
    <location>
        <begin position="1089"/>
        <end position="1123"/>
    </location>
</feature>
<evidence type="ECO:0000256" key="5">
    <source>
        <dbReference type="ARBA" id="ARBA00022737"/>
    </source>
</evidence>
<comment type="subcellular location">
    <subcellularLocation>
        <location evidence="1">Cytoplasm</location>
        <location evidence="1">P-body</location>
    </subcellularLocation>
</comment>
<evidence type="ECO:0000313" key="13">
    <source>
        <dbReference type="Proteomes" id="UP001208570"/>
    </source>
</evidence>
<feature type="compositionally biased region" description="Polar residues" evidence="9">
    <location>
        <begin position="938"/>
        <end position="949"/>
    </location>
</feature>
<dbReference type="InterPro" id="IPR015943">
    <property type="entry name" value="WD40/YVTN_repeat-like_dom_sf"/>
</dbReference>
<feature type="compositionally biased region" description="Basic and acidic residues" evidence="9">
    <location>
        <begin position="728"/>
        <end position="739"/>
    </location>
</feature>
<dbReference type="InterPro" id="IPR001680">
    <property type="entry name" value="WD40_rpt"/>
</dbReference>
<keyword evidence="6 8" id="KW-0175">Coiled coil</keyword>
<dbReference type="Pfam" id="PF21289">
    <property type="entry name" value="EDC4_C"/>
    <property type="match status" value="1"/>
</dbReference>
<comment type="caution">
    <text evidence="12">The sequence shown here is derived from an EMBL/GenBank/DDBJ whole genome shotgun (WGS) entry which is preliminary data.</text>
</comment>
<gene>
    <name evidence="12" type="ORF">LSH36_37g14021</name>
</gene>
<evidence type="ECO:0000256" key="3">
    <source>
        <dbReference type="ARBA" id="ARBA00022490"/>
    </source>
</evidence>
<dbReference type="InterPro" id="IPR032401">
    <property type="entry name" value="EDC4_WD40"/>
</dbReference>
<feature type="domain" description="Enhancer of mRNA-decapping protein 4 C-terminal" evidence="11">
    <location>
        <begin position="1436"/>
        <end position="1548"/>
    </location>
</feature>
<dbReference type="InterPro" id="IPR036322">
    <property type="entry name" value="WD40_repeat_dom_sf"/>
</dbReference>
<keyword evidence="5" id="KW-0677">Repeat</keyword>
<dbReference type="Gene3D" id="2.130.10.10">
    <property type="entry name" value="YVTN repeat-like/Quinoprotein amine dehydrogenase"/>
    <property type="match status" value="1"/>
</dbReference>
<dbReference type="Proteomes" id="UP001208570">
    <property type="component" value="Unassembled WGS sequence"/>
</dbReference>
<evidence type="ECO:0000259" key="11">
    <source>
        <dbReference type="Pfam" id="PF21289"/>
    </source>
</evidence>